<proteinExistence type="predicted"/>
<gene>
    <name evidence="2" type="ORF">FHX72_002000</name>
</gene>
<keyword evidence="1" id="KW-1133">Transmembrane helix</keyword>
<reference evidence="2 3" key="1">
    <citation type="submission" date="2020-08" db="EMBL/GenBank/DDBJ databases">
        <title>Sequencing the genomes of 1000 actinobacteria strains.</title>
        <authorList>
            <person name="Klenk H.-P."/>
        </authorList>
    </citation>
    <scope>NUCLEOTIDE SEQUENCE [LARGE SCALE GENOMIC DNA]</scope>
    <source>
        <strain evidence="2 3">DSM 20419</strain>
    </source>
</reference>
<dbReference type="AlphaFoldDB" id="A0A7W4UNT2"/>
<dbReference type="RefSeq" id="WP_181064320.1">
    <property type="nucleotide sequence ID" value="NZ_JACHWJ010000003.1"/>
</dbReference>
<keyword evidence="1" id="KW-0472">Membrane</keyword>
<comment type="caution">
    <text evidence="2">The sequence shown here is derived from an EMBL/GenBank/DDBJ whole genome shotgun (WGS) entry which is preliminary data.</text>
</comment>
<keyword evidence="3" id="KW-1185">Reference proteome</keyword>
<organism evidence="2 3">
    <name type="scientific">Pseudoclavibacter helvolus</name>
    <dbReference type="NCBI Taxonomy" id="255205"/>
    <lineage>
        <taxon>Bacteria</taxon>
        <taxon>Bacillati</taxon>
        <taxon>Actinomycetota</taxon>
        <taxon>Actinomycetes</taxon>
        <taxon>Micrococcales</taxon>
        <taxon>Microbacteriaceae</taxon>
        <taxon>Pseudoclavibacter</taxon>
    </lineage>
</organism>
<accession>A0A7W4UNT2</accession>
<evidence type="ECO:0000313" key="3">
    <source>
        <dbReference type="Proteomes" id="UP000545286"/>
    </source>
</evidence>
<feature type="transmembrane region" description="Helical" evidence="1">
    <location>
        <begin position="37"/>
        <end position="56"/>
    </location>
</feature>
<sequence length="57" mass="5977">MDMRDPEITADLARRLDTIANAEAGDVAHDPLSGRDIGLFTLTCVALVAVGALVVIL</sequence>
<dbReference type="EMBL" id="JACHWJ010000003">
    <property type="protein sequence ID" value="MBB2957855.1"/>
    <property type="molecule type" value="Genomic_DNA"/>
</dbReference>
<dbReference type="Proteomes" id="UP000545286">
    <property type="component" value="Unassembled WGS sequence"/>
</dbReference>
<evidence type="ECO:0000313" key="2">
    <source>
        <dbReference type="EMBL" id="MBB2957855.1"/>
    </source>
</evidence>
<keyword evidence="1" id="KW-0812">Transmembrane</keyword>
<name>A0A7W4UNT2_9MICO</name>
<evidence type="ECO:0000256" key="1">
    <source>
        <dbReference type="SAM" id="Phobius"/>
    </source>
</evidence>
<protein>
    <submittedName>
        <fullName evidence="2">Uncharacterized protein</fullName>
    </submittedName>
</protein>